<dbReference type="PROSITE" id="PS50103">
    <property type="entry name" value="ZF_C3H1"/>
    <property type="match status" value="1"/>
</dbReference>
<feature type="zinc finger region" description="C3H1-type" evidence="4">
    <location>
        <begin position="84"/>
        <end position="111"/>
    </location>
</feature>
<organism evidence="7 8">
    <name type="scientific">Bonamia ostreae</name>
    <dbReference type="NCBI Taxonomy" id="126728"/>
    <lineage>
        <taxon>Eukaryota</taxon>
        <taxon>Sar</taxon>
        <taxon>Rhizaria</taxon>
        <taxon>Endomyxa</taxon>
        <taxon>Ascetosporea</taxon>
        <taxon>Haplosporida</taxon>
        <taxon>Bonamia</taxon>
    </lineage>
</organism>
<dbReference type="SMART" id="SM00356">
    <property type="entry name" value="ZnF_C3H1"/>
    <property type="match status" value="3"/>
</dbReference>
<evidence type="ECO:0000256" key="1">
    <source>
        <dbReference type="ARBA" id="ARBA00022723"/>
    </source>
</evidence>
<dbReference type="PANTHER" id="PTHR14493:SF50">
    <property type="entry name" value="RING FINGER PROTEIN UNKEMPT"/>
    <property type="match status" value="1"/>
</dbReference>
<dbReference type="PANTHER" id="PTHR14493">
    <property type="entry name" value="UNKEMPT FAMILY MEMBER"/>
    <property type="match status" value="1"/>
</dbReference>
<dbReference type="Gene3D" id="3.30.40.10">
    <property type="entry name" value="Zinc/RING finger domain, C3HC4 (zinc finger)"/>
    <property type="match status" value="1"/>
</dbReference>
<feature type="domain" description="RING-type" evidence="5">
    <location>
        <begin position="251"/>
        <end position="284"/>
    </location>
</feature>
<protein>
    <recommendedName>
        <fullName evidence="9">RING-type E3 ubiquitin transferase</fullName>
    </recommendedName>
</protein>
<dbReference type="InterPro" id="IPR017907">
    <property type="entry name" value="Znf_RING_CS"/>
</dbReference>
<dbReference type="InterPro" id="IPR036855">
    <property type="entry name" value="Znf_CCCH_sf"/>
</dbReference>
<dbReference type="SUPFAM" id="SSF90229">
    <property type="entry name" value="CCCH zinc finger"/>
    <property type="match status" value="1"/>
</dbReference>
<dbReference type="InterPro" id="IPR013083">
    <property type="entry name" value="Znf_RING/FYVE/PHD"/>
</dbReference>
<sequence length="296" mass="34162">MSDKQNILNILNWYKIQKCTFDRESDCPKRETCLKYHNHNDRRRNPFRFVYRSQKCPNPIKCEKGALCPLAHNDEEIYYHPKVYKMSKCNYFEKTGKCGWGEICSYAHGLDDFRTFEENCAQGEGVQNIILATENELKKNGISEELLTNIQQSVDTTGLGLKDMSLLISKDNDSVELAKLRESLSIATQENANLQKEHDIEVDKLFKSAVKDAIRYESIEKDDLAIETSKFELEVNKALKKYSELAMRIKCSECPDGLREFILIPCGHSFCEKCLNTKKICFTCGSLMESKQKIKF</sequence>
<gene>
    <name evidence="7" type="ORF">MHBO_001231</name>
</gene>
<dbReference type="Proteomes" id="UP001439008">
    <property type="component" value="Unassembled WGS sequence"/>
</dbReference>
<evidence type="ECO:0000256" key="4">
    <source>
        <dbReference type="PROSITE-ProRule" id="PRU00723"/>
    </source>
</evidence>
<dbReference type="InterPro" id="IPR045234">
    <property type="entry name" value="Unkempt-like"/>
</dbReference>
<evidence type="ECO:0008006" key="9">
    <source>
        <dbReference type="Google" id="ProtNLM"/>
    </source>
</evidence>
<evidence type="ECO:0000256" key="3">
    <source>
        <dbReference type="ARBA" id="ARBA00022833"/>
    </source>
</evidence>
<proteinExistence type="predicted"/>
<evidence type="ECO:0000259" key="5">
    <source>
        <dbReference type="PROSITE" id="PS50089"/>
    </source>
</evidence>
<reference evidence="7 8" key="1">
    <citation type="journal article" date="2024" name="BMC Biol.">
        <title>Comparative genomics of Ascetosporea gives new insight into the evolutionary basis for animal parasitism in Rhizaria.</title>
        <authorList>
            <person name="Hiltunen Thoren M."/>
            <person name="Onut-Brannstrom I."/>
            <person name="Alfjorden A."/>
            <person name="Peckova H."/>
            <person name="Swords F."/>
            <person name="Hooper C."/>
            <person name="Holzer A.S."/>
            <person name="Bass D."/>
            <person name="Burki F."/>
        </authorList>
    </citation>
    <scope>NUCLEOTIDE SEQUENCE [LARGE SCALE GENOMIC DNA]</scope>
    <source>
        <strain evidence="7">20-A016</strain>
    </source>
</reference>
<feature type="domain" description="C3H1-type" evidence="6">
    <location>
        <begin position="84"/>
        <end position="111"/>
    </location>
</feature>
<keyword evidence="3 4" id="KW-0862">Zinc</keyword>
<name>A0ABV2AI82_9EUKA</name>
<comment type="caution">
    <text evidence="7">The sequence shown here is derived from an EMBL/GenBank/DDBJ whole genome shotgun (WGS) entry which is preliminary data.</text>
</comment>
<dbReference type="EMBL" id="JBDODL010000275">
    <property type="protein sequence ID" value="MES1919391.1"/>
    <property type="molecule type" value="Genomic_DNA"/>
</dbReference>
<evidence type="ECO:0000259" key="6">
    <source>
        <dbReference type="PROSITE" id="PS50103"/>
    </source>
</evidence>
<evidence type="ECO:0000313" key="8">
    <source>
        <dbReference type="Proteomes" id="UP001439008"/>
    </source>
</evidence>
<dbReference type="SUPFAM" id="SSF57850">
    <property type="entry name" value="RING/U-box"/>
    <property type="match status" value="1"/>
</dbReference>
<evidence type="ECO:0000256" key="2">
    <source>
        <dbReference type="ARBA" id="ARBA00022771"/>
    </source>
</evidence>
<accession>A0ABV2AI82</accession>
<dbReference type="InterPro" id="IPR000571">
    <property type="entry name" value="Znf_CCCH"/>
</dbReference>
<dbReference type="Pfam" id="PF00642">
    <property type="entry name" value="zf-CCCH"/>
    <property type="match status" value="1"/>
</dbReference>
<dbReference type="PROSITE" id="PS50089">
    <property type="entry name" value="ZF_RING_2"/>
    <property type="match status" value="1"/>
</dbReference>
<keyword evidence="1 4" id="KW-0479">Metal-binding</keyword>
<keyword evidence="2 4" id="KW-0863">Zinc-finger</keyword>
<evidence type="ECO:0000313" key="7">
    <source>
        <dbReference type="EMBL" id="MES1919391.1"/>
    </source>
</evidence>
<dbReference type="InterPro" id="IPR001841">
    <property type="entry name" value="Znf_RING"/>
</dbReference>
<dbReference type="PROSITE" id="PS00518">
    <property type="entry name" value="ZF_RING_1"/>
    <property type="match status" value="1"/>
</dbReference>
<dbReference type="Gene3D" id="4.10.1000.10">
    <property type="entry name" value="Zinc finger, CCCH-type"/>
    <property type="match status" value="1"/>
</dbReference>
<keyword evidence="8" id="KW-1185">Reference proteome</keyword>